<gene>
    <name evidence="1" type="ORF">DSM3645_13960</name>
</gene>
<name>A3ZWV0_9BACT</name>
<comment type="caution">
    <text evidence="1">The sequence shown here is derived from an EMBL/GenBank/DDBJ whole genome shotgun (WGS) entry which is preliminary data.</text>
</comment>
<dbReference type="EMBL" id="AANZ01000016">
    <property type="protein sequence ID" value="EAQ79074.1"/>
    <property type="molecule type" value="Genomic_DNA"/>
</dbReference>
<dbReference type="eggNOG" id="ENOG5033KCI">
    <property type="taxonomic scope" value="Bacteria"/>
</dbReference>
<evidence type="ECO:0000313" key="1">
    <source>
        <dbReference type="EMBL" id="EAQ79074.1"/>
    </source>
</evidence>
<protein>
    <submittedName>
        <fullName evidence="1">Uncharacterized protein</fullName>
    </submittedName>
</protein>
<organism evidence="1 2">
    <name type="scientific">Blastopirellula marina DSM 3645</name>
    <dbReference type="NCBI Taxonomy" id="314230"/>
    <lineage>
        <taxon>Bacteria</taxon>
        <taxon>Pseudomonadati</taxon>
        <taxon>Planctomycetota</taxon>
        <taxon>Planctomycetia</taxon>
        <taxon>Pirellulales</taxon>
        <taxon>Pirellulaceae</taxon>
        <taxon>Blastopirellula</taxon>
    </lineage>
</organism>
<dbReference type="AlphaFoldDB" id="A3ZWV0"/>
<dbReference type="HOGENOM" id="CLU_2684635_0_0_0"/>
<dbReference type="Proteomes" id="UP000004358">
    <property type="component" value="Unassembled WGS sequence"/>
</dbReference>
<sequence length="86" mass="9673">MQVDYSPGVGSMPDDFDPYREALIVEERTIWPAECDTAAADRPRIERLLHDDAASCSQLEYVRIHTGFCRMISVTAEDLDRVGARA</sequence>
<dbReference type="STRING" id="314230.DSM3645_13960"/>
<reference evidence="1 2" key="1">
    <citation type="submission" date="2006-02" db="EMBL/GenBank/DDBJ databases">
        <authorList>
            <person name="Amann R."/>
            <person name="Ferriera S."/>
            <person name="Johnson J."/>
            <person name="Kravitz S."/>
            <person name="Halpern A."/>
            <person name="Remington K."/>
            <person name="Beeson K."/>
            <person name="Tran B."/>
            <person name="Rogers Y.-H."/>
            <person name="Friedman R."/>
            <person name="Venter J.C."/>
        </authorList>
    </citation>
    <scope>NUCLEOTIDE SEQUENCE [LARGE SCALE GENOMIC DNA]</scope>
    <source>
        <strain evidence="1 2">DSM 3645</strain>
    </source>
</reference>
<evidence type="ECO:0000313" key="2">
    <source>
        <dbReference type="Proteomes" id="UP000004358"/>
    </source>
</evidence>
<proteinExistence type="predicted"/>
<accession>A3ZWV0</accession>